<reference evidence="1 2" key="1">
    <citation type="submission" date="2019-05" db="EMBL/GenBank/DDBJ databases">
        <title>Another draft genome of Portunus trituberculatus and its Hox gene families provides insights of decapod evolution.</title>
        <authorList>
            <person name="Jeong J.-H."/>
            <person name="Song I."/>
            <person name="Kim S."/>
            <person name="Choi T."/>
            <person name="Kim D."/>
            <person name="Ryu S."/>
            <person name="Kim W."/>
        </authorList>
    </citation>
    <scope>NUCLEOTIDE SEQUENCE [LARGE SCALE GENOMIC DNA]</scope>
    <source>
        <tissue evidence="1">Muscle</tissue>
    </source>
</reference>
<evidence type="ECO:0000313" key="1">
    <source>
        <dbReference type="EMBL" id="MPC28873.1"/>
    </source>
</evidence>
<gene>
    <name evidence="1" type="ORF">E2C01_022086</name>
</gene>
<protein>
    <submittedName>
        <fullName evidence="1">Uncharacterized protein</fullName>
    </submittedName>
</protein>
<sequence>MAAVVAVVVAASTPPILTLFASVTRNQKLSFFMSMKLNEARESETRWKKQLIHLKNSFSRIGAAWPAGHSWCPRETGGCVSAVTRRIAAGMSSNLRLSVCLSLRLSISGGGLAAPWLDQVAVPPIPWRCPVIPASPPCLPRALKSSTSFTLFLFLRALKYTLNLCLEL</sequence>
<keyword evidence="2" id="KW-1185">Reference proteome</keyword>
<dbReference type="AlphaFoldDB" id="A0A5B7E6Q2"/>
<comment type="caution">
    <text evidence="1">The sequence shown here is derived from an EMBL/GenBank/DDBJ whole genome shotgun (WGS) entry which is preliminary data.</text>
</comment>
<proteinExistence type="predicted"/>
<evidence type="ECO:0000313" key="2">
    <source>
        <dbReference type="Proteomes" id="UP000324222"/>
    </source>
</evidence>
<dbReference type="Proteomes" id="UP000324222">
    <property type="component" value="Unassembled WGS sequence"/>
</dbReference>
<organism evidence="1 2">
    <name type="scientific">Portunus trituberculatus</name>
    <name type="common">Swimming crab</name>
    <name type="synonym">Neptunus trituberculatus</name>
    <dbReference type="NCBI Taxonomy" id="210409"/>
    <lineage>
        <taxon>Eukaryota</taxon>
        <taxon>Metazoa</taxon>
        <taxon>Ecdysozoa</taxon>
        <taxon>Arthropoda</taxon>
        <taxon>Crustacea</taxon>
        <taxon>Multicrustacea</taxon>
        <taxon>Malacostraca</taxon>
        <taxon>Eumalacostraca</taxon>
        <taxon>Eucarida</taxon>
        <taxon>Decapoda</taxon>
        <taxon>Pleocyemata</taxon>
        <taxon>Brachyura</taxon>
        <taxon>Eubrachyura</taxon>
        <taxon>Portunoidea</taxon>
        <taxon>Portunidae</taxon>
        <taxon>Portuninae</taxon>
        <taxon>Portunus</taxon>
    </lineage>
</organism>
<dbReference type="EMBL" id="VSRR010001982">
    <property type="protein sequence ID" value="MPC28873.1"/>
    <property type="molecule type" value="Genomic_DNA"/>
</dbReference>
<name>A0A5B7E6Q2_PORTR</name>
<accession>A0A5B7E6Q2</accession>